<keyword evidence="4" id="KW-1185">Reference proteome</keyword>
<dbReference type="Pfam" id="PF00076">
    <property type="entry name" value="RRM_1"/>
    <property type="match status" value="1"/>
</dbReference>
<sequence>MLGYGKNTSRGRQTYRSTLLQIQYKFDEFSVGPAPLQTVLVSNLSPLTTESQIMTYFSVYGQVECVIIEKCPLTGGSLGLARVTFGADIASGDGHMAACRAVEKGSGRHIGGSSAIKVEFDPGGKNHKSHRNLICYFYYYF</sequence>
<dbReference type="InterPro" id="IPR012677">
    <property type="entry name" value="Nucleotide-bd_a/b_plait_sf"/>
</dbReference>
<accession>A0ABR3ANR2</accession>
<evidence type="ECO:0000313" key="4">
    <source>
        <dbReference type="Proteomes" id="UP001448207"/>
    </source>
</evidence>
<keyword evidence="1" id="KW-0694">RNA-binding</keyword>
<comment type="caution">
    <text evidence="3">The sequence shown here is derived from an EMBL/GenBank/DDBJ whole genome shotgun (WGS) entry which is preliminary data.</text>
</comment>
<evidence type="ECO:0000259" key="2">
    <source>
        <dbReference type="PROSITE" id="PS50102"/>
    </source>
</evidence>
<dbReference type="PROSITE" id="PS50102">
    <property type="entry name" value="RRM"/>
    <property type="match status" value="1"/>
</dbReference>
<evidence type="ECO:0000256" key="1">
    <source>
        <dbReference type="PROSITE-ProRule" id="PRU00176"/>
    </source>
</evidence>
<name>A0ABR3ANR2_PHYBL</name>
<dbReference type="SUPFAM" id="SSF54928">
    <property type="entry name" value="RNA-binding domain, RBD"/>
    <property type="match status" value="1"/>
</dbReference>
<dbReference type="SMART" id="SM00360">
    <property type="entry name" value="RRM"/>
    <property type="match status" value="1"/>
</dbReference>
<protein>
    <recommendedName>
        <fullName evidence="2">RRM domain-containing protein</fullName>
    </recommendedName>
</protein>
<proteinExistence type="predicted"/>
<feature type="domain" description="RRM" evidence="2">
    <location>
        <begin position="37"/>
        <end position="123"/>
    </location>
</feature>
<dbReference type="Proteomes" id="UP001448207">
    <property type="component" value="Unassembled WGS sequence"/>
</dbReference>
<dbReference type="EMBL" id="JBCLYO010000027">
    <property type="protein sequence ID" value="KAL0077591.1"/>
    <property type="molecule type" value="Genomic_DNA"/>
</dbReference>
<dbReference type="InterPro" id="IPR000504">
    <property type="entry name" value="RRM_dom"/>
</dbReference>
<evidence type="ECO:0000313" key="3">
    <source>
        <dbReference type="EMBL" id="KAL0077591.1"/>
    </source>
</evidence>
<dbReference type="InterPro" id="IPR035979">
    <property type="entry name" value="RBD_domain_sf"/>
</dbReference>
<reference evidence="3 4" key="1">
    <citation type="submission" date="2024-04" db="EMBL/GenBank/DDBJ databases">
        <title>Symmetric and asymmetric DNA N6-adenine methylation regulates different biological responses in Mucorales.</title>
        <authorList>
            <consortium name="Lawrence Berkeley National Laboratory"/>
            <person name="Lax C."/>
            <person name="Mondo S.J."/>
            <person name="Osorio-Concepcion M."/>
            <person name="Muszewska A."/>
            <person name="Corrochano-Luque M."/>
            <person name="Gutierrez G."/>
            <person name="Riley R."/>
            <person name="Lipzen A."/>
            <person name="Guo J."/>
            <person name="Hundley H."/>
            <person name="Amirebrahimi M."/>
            <person name="Ng V."/>
            <person name="Lorenzo-Gutierrez D."/>
            <person name="Binder U."/>
            <person name="Yang J."/>
            <person name="Song Y."/>
            <person name="Canovas D."/>
            <person name="Navarro E."/>
            <person name="Freitag M."/>
            <person name="Gabaldon T."/>
            <person name="Grigoriev I.V."/>
            <person name="Corrochano L.M."/>
            <person name="Nicolas F.E."/>
            <person name="Garre V."/>
        </authorList>
    </citation>
    <scope>NUCLEOTIDE SEQUENCE [LARGE SCALE GENOMIC DNA]</scope>
    <source>
        <strain evidence="3 4">L51</strain>
    </source>
</reference>
<gene>
    <name evidence="3" type="ORF">J3Q64DRAFT_1768359</name>
</gene>
<organism evidence="3 4">
    <name type="scientific">Phycomyces blakesleeanus</name>
    <dbReference type="NCBI Taxonomy" id="4837"/>
    <lineage>
        <taxon>Eukaryota</taxon>
        <taxon>Fungi</taxon>
        <taxon>Fungi incertae sedis</taxon>
        <taxon>Mucoromycota</taxon>
        <taxon>Mucoromycotina</taxon>
        <taxon>Mucoromycetes</taxon>
        <taxon>Mucorales</taxon>
        <taxon>Phycomycetaceae</taxon>
        <taxon>Phycomyces</taxon>
    </lineage>
</organism>
<dbReference type="Gene3D" id="3.30.70.330">
    <property type="match status" value="1"/>
</dbReference>